<protein>
    <recommendedName>
        <fullName evidence="2">Aminotransferase-like plant mobile domain-containing protein</fullName>
    </recommendedName>
</protein>
<feature type="compositionally biased region" description="Basic and acidic residues" evidence="1">
    <location>
        <begin position="272"/>
        <end position="283"/>
    </location>
</feature>
<dbReference type="AlphaFoldDB" id="A0A445CLK4"/>
<dbReference type="InterPro" id="IPR019557">
    <property type="entry name" value="AminoTfrase-like_pln_mobile"/>
</dbReference>
<feature type="region of interest" description="Disordered" evidence="1">
    <location>
        <begin position="238"/>
        <end position="285"/>
    </location>
</feature>
<proteinExistence type="predicted"/>
<name>A0A445CLK4_ARAHY</name>
<evidence type="ECO:0000313" key="4">
    <source>
        <dbReference type="Proteomes" id="UP000289738"/>
    </source>
</evidence>
<dbReference type="Pfam" id="PF10536">
    <property type="entry name" value="PMD"/>
    <property type="match status" value="1"/>
</dbReference>
<dbReference type="Proteomes" id="UP000289738">
    <property type="component" value="Chromosome A06"/>
</dbReference>
<comment type="caution">
    <text evidence="3">The sequence shown here is derived from an EMBL/GenBank/DDBJ whole genome shotgun (WGS) entry which is preliminary data.</text>
</comment>
<keyword evidence="4" id="KW-1185">Reference proteome</keyword>
<reference evidence="3 4" key="1">
    <citation type="submission" date="2019-01" db="EMBL/GenBank/DDBJ databases">
        <title>Sequencing of cultivated peanut Arachis hypogaea provides insights into genome evolution and oil improvement.</title>
        <authorList>
            <person name="Chen X."/>
        </authorList>
    </citation>
    <scope>NUCLEOTIDE SEQUENCE [LARGE SCALE GENOMIC DNA]</scope>
    <source>
        <strain evidence="4">cv. Fuhuasheng</strain>
        <tissue evidence="3">Leaves</tissue>
    </source>
</reference>
<gene>
    <name evidence="3" type="ORF">Ahy_A06g026762</name>
</gene>
<dbReference type="PANTHER" id="PTHR46033">
    <property type="entry name" value="PROTEIN MAIN-LIKE 2"/>
    <property type="match status" value="1"/>
</dbReference>
<organism evidence="3 4">
    <name type="scientific">Arachis hypogaea</name>
    <name type="common">Peanut</name>
    <dbReference type="NCBI Taxonomy" id="3818"/>
    <lineage>
        <taxon>Eukaryota</taxon>
        <taxon>Viridiplantae</taxon>
        <taxon>Streptophyta</taxon>
        <taxon>Embryophyta</taxon>
        <taxon>Tracheophyta</taxon>
        <taxon>Spermatophyta</taxon>
        <taxon>Magnoliopsida</taxon>
        <taxon>eudicotyledons</taxon>
        <taxon>Gunneridae</taxon>
        <taxon>Pentapetalae</taxon>
        <taxon>rosids</taxon>
        <taxon>fabids</taxon>
        <taxon>Fabales</taxon>
        <taxon>Fabaceae</taxon>
        <taxon>Papilionoideae</taxon>
        <taxon>50 kb inversion clade</taxon>
        <taxon>dalbergioids sensu lato</taxon>
        <taxon>Dalbergieae</taxon>
        <taxon>Pterocarpus clade</taxon>
        <taxon>Arachis</taxon>
    </lineage>
</organism>
<evidence type="ECO:0000313" key="3">
    <source>
        <dbReference type="EMBL" id="RYR51788.1"/>
    </source>
</evidence>
<dbReference type="EMBL" id="SDMP01000006">
    <property type="protein sequence ID" value="RYR51788.1"/>
    <property type="molecule type" value="Genomic_DNA"/>
</dbReference>
<dbReference type="InterPro" id="IPR044824">
    <property type="entry name" value="MAIN-like"/>
</dbReference>
<evidence type="ECO:0000256" key="1">
    <source>
        <dbReference type="SAM" id="MobiDB-lite"/>
    </source>
</evidence>
<accession>A0A445CLK4</accession>
<feature type="domain" description="Aminotransferase-like plant mobile" evidence="2">
    <location>
        <begin position="14"/>
        <end position="219"/>
    </location>
</feature>
<dbReference type="GO" id="GO:0010073">
    <property type="term" value="P:meristem maintenance"/>
    <property type="evidence" value="ECO:0007669"/>
    <property type="project" value="InterPro"/>
</dbReference>
<dbReference type="PANTHER" id="PTHR46033:SF8">
    <property type="entry name" value="PROTEIN MAINTENANCE OF MERISTEMS-LIKE"/>
    <property type="match status" value="1"/>
</dbReference>
<evidence type="ECO:0000259" key="2">
    <source>
        <dbReference type="Pfam" id="PF10536"/>
    </source>
</evidence>
<sequence>MLLFGTILFGDKSGAAFSWESACLTHLYRSLCRATRVNCKEMDSPLTLLLTWAWIRLPFLAPIFGNPRVFPIANRDCLTAGGVTRIVKTMLTNIIRLHTTGGCWMICKNDMYVAYGIERIEPDVISLNIRHHFVIWSATVPLISFECIEWHASDSFRRQFGLIQGVPNQERDLGASHGEVLIGPKNQDWFDTYSFWVIHILADDLVHLHYPLEIYMHWYQGAFAAHLQLLDLVFQENPKGPPVHNKKNQQQQPPAPLHHHRHRHLQRRRRMKAEEEHDLRVETHDEEEEVGSSVKFWFMYT</sequence>
<feature type="compositionally biased region" description="Basic residues" evidence="1">
    <location>
        <begin position="257"/>
        <end position="271"/>
    </location>
</feature>